<evidence type="ECO:0000256" key="1">
    <source>
        <dbReference type="ARBA" id="ARBA00004308"/>
    </source>
</evidence>
<dbReference type="PROSITE" id="PS50077">
    <property type="entry name" value="HEAT_REPEAT"/>
    <property type="match status" value="1"/>
</dbReference>
<dbReference type="Pfam" id="PF12755">
    <property type="entry name" value="Vac14_Fab1_bd"/>
    <property type="match status" value="1"/>
</dbReference>
<dbReference type="SUPFAM" id="SSF48371">
    <property type="entry name" value="ARM repeat"/>
    <property type="match status" value="1"/>
</dbReference>
<dbReference type="PANTHER" id="PTHR16023">
    <property type="entry name" value="TAX1 BINDING PROTEIN-RELATED"/>
    <property type="match status" value="1"/>
</dbReference>
<comment type="similarity">
    <text evidence="2">Belongs to the VAC14 family.</text>
</comment>
<dbReference type="CTD" id="36343828"/>
<evidence type="ECO:0000256" key="2">
    <source>
        <dbReference type="ARBA" id="ARBA00010225"/>
    </source>
</evidence>
<dbReference type="PANTHER" id="PTHR16023:SF0">
    <property type="entry name" value="PROTEIN VAC14 HOMOLOG"/>
    <property type="match status" value="1"/>
</dbReference>
<dbReference type="InterPro" id="IPR026825">
    <property type="entry name" value="Vac14"/>
</dbReference>
<evidence type="ECO:0000256" key="6">
    <source>
        <dbReference type="ARBA" id="ARBA00045654"/>
    </source>
</evidence>
<dbReference type="Pfam" id="PF11916">
    <property type="entry name" value="Vac14_Fig4_bd"/>
    <property type="match status" value="1"/>
</dbReference>
<comment type="caution">
    <text evidence="10">The sequence shown here is derived from an EMBL/GenBank/DDBJ whole genome shotgun (WGS) entry which is preliminary data.</text>
</comment>
<protein>
    <recommendedName>
        <fullName evidence="3">Protein VAC14 homolog</fullName>
    </recommendedName>
</protein>
<evidence type="ECO:0000259" key="9">
    <source>
        <dbReference type="Pfam" id="PF11916"/>
    </source>
</evidence>
<feature type="domain" description="Vacuolar protein 14 C-terminal Fig4-binding" evidence="9">
    <location>
        <begin position="528"/>
        <end position="702"/>
    </location>
</feature>
<comment type="subunit">
    <text evidence="7">Forms pentamers. Component of the PI(3,5)P2 regulatory complex/PAS complex, at least composed of PIKFYVE, FIG4 and VAC14. VAC14 nucleates the assembly of the complex and serves as a scaffold by pentamerizing into a star-shaped structure, which can bind a single copy each of PIKFYVE and FIG4 and coordinates their activities. Interacts with NOS1.</text>
</comment>
<dbReference type="RefSeq" id="XP_024348233.1">
    <property type="nucleotide sequence ID" value="XM_024497362.1"/>
</dbReference>
<dbReference type="Proteomes" id="UP000019149">
    <property type="component" value="Unassembled WGS sequence"/>
</dbReference>
<dbReference type="STRING" id="6210.W6UG14"/>
<dbReference type="InterPro" id="IPR016024">
    <property type="entry name" value="ARM-type_fold"/>
</dbReference>
<accession>W6UG14</accession>
<dbReference type="GO" id="GO:0010008">
    <property type="term" value="C:endosome membrane"/>
    <property type="evidence" value="ECO:0007669"/>
    <property type="project" value="TreeGrafter"/>
</dbReference>
<dbReference type="InterPro" id="IPR021841">
    <property type="entry name" value="VAC14_Fig4p-bd"/>
</dbReference>
<evidence type="ECO:0000256" key="8">
    <source>
        <dbReference type="PROSITE-ProRule" id="PRU00103"/>
    </source>
</evidence>
<dbReference type="GO" id="GO:0006661">
    <property type="term" value="P:phosphatidylinositol biosynthetic process"/>
    <property type="evidence" value="ECO:0007669"/>
    <property type="project" value="InterPro"/>
</dbReference>
<evidence type="ECO:0000256" key="7">
    <source>
        <dbReference type="ARBA" id="ARBA00047092"/>
    </source>
</evidence>
<evidence type="ECO:0000256" key="4">
    <source>
        <dbReference type="ARBA" id="ARBA00022737"/>
    </source>
</evidence>
<comment type="subcellular location">
    <subcellularLocation>
        <location evidence="1">Endomembrane system</location>
    </subcellularLocation>
</comment>
<dbReference type="GeneID" id="36343828"/>
<keyword evidence="5" id="KW-0472">Membrane</keyword>
<dbReference type="OrthoDB" id="5574975at2759"/>
<keyword evidence="11" id="KW-1185">Reference proteome</keyword>
<evidence type="ECO:0000313" key="10">
    <source>
        <dbReference type="EMBL" id="EUB57037.1"/>
    </source>
</evidence>
<dbReference type="AlphaFoldDB" id="W6UG14"/>
<name>W6UG14_ECHGR</name>
<keyword evidence="4" id="KW-0677">Repeat</keyword>
<evidence type="ECO:0000313" key="11">
    <source>
        <dbReference type="Proteomes" id="UP000019149"/>
    </source>
</evidence>
<evidence type="ECO:0000256" key="5">
    <source>
        <dbReference type="ARBA" id="ARBA00023136"/>
    </source>
</evidence>
<feature type="repeat" description="HEAT" evidence="8">
    <location>
        <begin position="104"/>
        <end position="142"/>
    </location>
</feature>
<dbReference type="KEGG" id="egl:EGR_08113"/>
<reference evidence="10 11" key="1">
    <citation type="journal article" date="2013" name="Nat. Genet.">
        <title>The genome of the hydatid tapeworm Echinococcus granulosus.</title>
        <authorList>
            <person name="Zheng H."/>
            <person name="Zhang W."/>
            <person name="Zhang L."/>
            <person name="Zhang Z."/>
            <person name="Li J."/>
            <person name="Lu G."/>
            <person name="Zhu Y."/>
            <person name="Wang Y."/>
            <person name="Huang Y."/>
            <person name="Liu J."/>
            <person name="Kang H."/>
            <person name="Chen J."/>
            <person name="Wang L."/>
            <person name="Chen A."/>
            <person name="Yu S."/>
            <person name="Gao Z."/>
            <person name="Jin L."/>
            <person name="Gu W."/>
            <person name="Wang Z."/>
            <person name="Zhao L."/>
            <person name="Shi B."/>
            <person name="Wen H."/>
            <person name="Lin R."/>
            <person name="Jones M.K."/>
            <person name="Brejova B."/>
            <person name="Vinar T."/>
            <person name="Zhao G."/>
            <person name="McManus D.P."/>
            <person name="Chen Z."/>
            <person name="Zhou Y."/>
            <person name="Wang S."/>
        </authorList>
    </citation>
    <scope>NUCLEOTIDE SEQUENCE [LARGE SCALE GENOMIC DNA]</scope>
</reference>
<dbReference type="GO" id="GO:0070772">
    <property type="term" value="C:PAS complex"/>
    <property type="evidence" value="ECO:0007669"/>
    <property type="project" value="InterPro"/>
</dbReference>
<comment type="function">
    <text evidence="6">Scaffold protein component of the PI(3,5)P2 regulatory complex which regulates both the synthesis and turnover of phosphatidylinositol 3,5-bisphosphate (PtdIns(3,5)P2). Pentamerizes into a star-shaped structure and nucleates the assembly of the complex. The pentamer binds a single copy each of PIKFYVE and FIG4 and coordinates both PIKfyve kinase activity and FIG4 phosphatase activity, being required to maintain normal levels of phosphatidylinositol 3-phosphate (PtdIns(3)P) and phosphatidylinositol 5-phosphate (PtdIns(5)P). Plays a role in the biogenesis of endosome carrier vesicles (ECV) / multivesicular bodies (MVB) transport intermediates from early endosomes.</text>
</comment>
<sequence length="890" mass="99559">MNVRDYKPLPNACVKNLCDKLFEKRKAGAMEVEQLVKTYVSKDKKDEIDKILQIFGQEFIVSPNANVRKGALFGLASVAIGLGQVDQCIGFAKFQICHLYSDQLVAPIFQALRDTDSQVRYAACEALYNILKVLHVHSLEYLNDLFEALCTATADPEMSVRQVVDHCDRLLRDIVIQNRIIDVKAFMRIVSGHLRTRIPFTRKFLVGWIGTLNSVPGLTIIQYIPQLLDGLLTILGDENPDIRRNCDVLLNDFLSNTIKDPDTVNVLSMIHILISHCQESTRLLASLSLDERTAEALLNFSGPNLSPERLRQITSLQWIRQFIHISTSKGLQLMPLVAPILSAVLPCIDDRDDLDDRTALKRAVDINEVLMNFVHNLRQSRSESGECDLNCSAFLKVIYGTFDHPSVLTRLAALRWIEVLLSVNPEAVFANSAELMPLLLKLLSDPAVEVVHSTVSLVGCLCKHPVAHHASGDDRASVQRLFSSLVRKGSVALPASLCNAVAADRERSNLLCLRFLYDLVQRFINDSQMLSEKGNLIITDLCLALGAKSVYYMMALIVSNLLKPKEAFIIVQTLNQILLTQPSVLDFREYLYTIDLNKDAELFKELYRAWCHNPVALLAFCLLTRNYTHCCEIVNGELAMSVEVLVELDRLIQLLESPVFARLRLHLVDKRYSPALQETLYCLLMCLPQTEAFDILRRRLQCLPSHILNQPMSAASRSDKVDFNALLVHFREVQRLHHENRVKEEALMVDAKETRGATSTANTMRAATTNTTSTPISGTATASIPIELGFLQSEQLTNPLMANSTQFFVKSSLILRNTGFIRMCVMEVIVAKSGLDLANRDGGEGLTCPRDSCLLGGCGGHLYEFSLVLQLFCYVDTEIAVGEIRLAVTL</sequence>
<dbReference type="OMA" id="QCYQHVS"/>
<organism evidence="10 11">
    <name type="scientific">Echinococcus granulosus</name>
    <name type="common">Hydatid tapeworm</name>
    <dbReference type="NCBI Taxonomy" id="6210"/>
    <lineage>
        <taxon>Eukaryota</taxon>
        <taxon>Metazoa</taxon>
        <taxon>Spiralia</taxon>
        <taxon>Lophotrochozoa</taxon>
        <taxon>Platyhelminthes</taxon>
        <taxon>Cestoda</taxon>
        <taxon>Eucestoda</taxon>
        <taxon>Cyclophyllidea</taxon>
        <taxon>Taeniidae</taxon>
        <taxon>Echinococcus</taxon>
        <taxon>Echinococcus granulosus group</taxon>
    </lineage>
</organism>
<gene>
    <name evidence="10" type="ORF">EGR_08113</name>
</gene>
<evidence type="ECO:0000256" key="3">
    <source>
        <dbReference type="ARBA" id="ARBA00013840"/>
    </source>
</evidence>
<dbReference type="Gene3D" id="1.25.10.10">
    <property type="entry name" value="Leucine-rich Repeat Variant"/>
    <property type="match status" value="2"/>
</dbReference>
<dbReference type="EMBL" id="APAU02000096">
    <property type="protein sequence ID" value="EUB57037.1"/>
    <property type="molecule type" value="Genomic_DNA"/>
</dbReference>
<dbReference type="InterPro" id="IPR021133">
    <property type="entry name" value="HEAT_type_2"/>
</dbReference>
<proteinExistence type="inferred from homology"/>
<dbReference type="InterPro" id="IPR011989">
    <property type="entry name" value="ARM-like"/>
</dbReference>